<name>A0A179UY96_BLAGS</name>
<accession>A0A179UY96</accession>
<dbReference type="OrthoDB" id="4188299at2759"/>
<evidence type="ECO:0008006" key="4">
    <source>
        <dbReference type="Google" id="ProtNLM"/>
    </source>
</evidence>
<reference evidence="3" key="1">
    <citation type="journal article" date="2015" name="PLoS Genet.">
        <title>The dynamic genome and transcriptome of the human fungal pathogen Blastomyces and close relative Emmonsia.</title>
        <authorList>
            <person name="Munoz J.F."/>
            <person name="Gauthier G.M."/>
            <person name="Desjardins C.A."/>
            <person name="Gallo J.E."/>
            <person name="Holder J."/>
            <person name="Sullivan T.D."/>
            <person name="Marty A.J."/>
            <person name="Carmen J.C."/>
            <person name="Chen Z."/>
            <person name="Ding L."/>
            <person name="Gujja S."/>
            <person name="Magrini V."/>
            <person name="Misas E."/>
            <person name="Mitreva M."/>
            <person name="Priest M."/>
            <person name="Saif S."/>
            <person name="Whiston E.A."/>
            <person name="Young S."/>
            <person name="Zeng Q."/>
            <person name="Goldman W.E."/>
            <person name="Mardis E.R."/>
            <person name="Taylor J.W."/>
            <person name="McEwen J.G."/>
            <person name="Clay O.K."/>
            <person name="Klein B.S."/>
            <person name="Cuomo C.A."/>
        </authorList>
    </citation>
    <scope>NUCLEOTIDE SEQUENCE [LARGE SCALE GENOMIC DNA]</scope>
    <source>
        <strain evidence="3">SLH14081</strain>
    </source>
</reference>
<proteinExistence type="predicted"/>
<feature type="chain" id="PRO_5008107621" description="Secreted protein" evidence="1">
    <location>
        <begin position="19"/>
        <end position="142"/>
    </location>
</feature>
<keyword evidence="1" id="KW-0732">Signal</keyword>
<dbReference type="VEuPathDB" id="FungiDB:BDBG_08327"/>
<dbReference type="Proteomes" id="UP000002038">
    <property type="component" value="Unassembled WGS sequence"/>
</dbReference>
<dbReference type="AlphaFoldDB" id="A0A179UY96"/>
<dbReference type="RefSeq" id="XP_031580688.1">
    <property type="nucleotide sequence ID" value="XM_031723509.1"/>
</dbReference>
<keyword evidence="3" id="KW-1185">Reference proteome</keyword>
<sequence length="142" mass="15061">MKLSLVGLVALLAATSTATPVASPVEASIDAAAAGWRCDFRGGGGHDTLRRTHSQFNRKFGNPRLRMAGRQCYVVKCYDHYFGVCNSAAYGQTEKSGVRNVAKNASPGSGSACKFNSGVGLNYVFGHVRHLNLGGGNDIRHC</sequence>
<evidence type="ECO:0000256" key="1">
    <source>
        <dbReference type="SAM" id="SignalP"/>
    </source>
</evidence>
<organism evidence="2 3">
    <name type="scientific">Blastomyces gilchristii (strain SLH14081)</name>
    <name type="common">Blastomyces dermatitidis</name>
    <dbReference type="NCBI Taxonomy" id="559298"/>
    <lineage>
        <taxon>Eukaryota</taxon>
        <taxon>Fungi</taxon>
        <taxon>Dikarya</taxon>
        <taxon>Ascomycota</taxon>
        <taxon>Pezizomycotina</taxon>
        <taxon>Eurotiomycetes</taxon>
        <taxon>Eurotiomycetidae</taxon>
        <taxon>Onygenales</taxon>
        <taxon>Ajellomycetaceae</taxon>
        <taxon>Blastomyces</taxon>
    </lineage>
</organism>
<evidence type="ECO:0000313" key="3">
    <source>
        <dbReference type="Proteomes" id="UP000002038"/>
    </source>
</evidence>
<gene>
    <name evidence="2" type="ORF">BDBG_08327</name>
</gene>
<dbReference type="KEGG" id="bgh:BDBG_08327"/>
<dbReference type="GeneID" id="8501737"/>
<evidence type="ECO:0000313" key="2">
    <source>
        <dbReference type="EMBL" id="OAT13054.1"/>
    </source>
</evidence>
<dbReference type="EMBL" id="GG657470">
    <property type="protein sequence ID" value="OAT13054.1"/>
    <property type="molecule type" value="Genomic_DNA"/>
</dbReference>
<protein>
    <recommendedName>
        <fullName evidence="4">Secreted protein</fullName>
    </recommendedName>
</protein>
<feature type="signal peptide" evidence="1">
    <location>
        <begin position="1"/>
        <end position="18"/>
    </location>
</feature>